<sequence>MKKYLIYLLLFWTILYADNNIRDSNISEDKITKEKKIYIEDRIKRLLENNKKLDTDLNTNNIWFKVYSNYSTYKNLKNSEKKLEYDIRELGSKLVLTTEEEKRYKEYLNKQKTILGKLQLLNEYEKDPFKKLLQHQEIGEVPTIGNPIAVLNAISYKKQLNSNKEDYNSRYLSLENIVDKLEDEYIILNKVIALDNRTKEYQDKADDLKEKLDTFKGLLEIFKTTKNVYEKKIDEINIKLQREIKNEIEKTLFTLSIIAIFIIILFILKFIAHRYIEDDDRAYRVTKALNMTFFIIILFILLFSYIENVSYLVTILSFASAGIAIAMKDWFMSIMGWFVLLMGGSIKIGNRVKFVREGIAYVGDVVDISMLRMTIQEDITLTTYNVNRRAGRFIFVPNNFIFTDMIANYSHAGLKTVWDGIDFVITFDSDANRAMSIANEVTKKYSKGYTDITRKQLNKLRSEYSLKNTNVEPRIFAYIDTYGIKISSWYMTNSYATLKLRSIISMEIMDMIKADDSISMAYPSQSIYRDKNVREATCSRPPKDII</sequence>
<dbReference type="Pfam" id="PF00924">
    <property type="entry name" value="MS_channel_2nd"/>
    <property type="match status" value="1"/>
</dbReference>
<keyword evidence="1" id="KW-0175">Coiled coil</keyword>
<dbReference type="EMBL" id="FRYL01000011">
    <property type="protein sequence ID" value="SHO80534.1"/>
    <property type="molecule type" value="Genomic_DNA"/>
</dbReference>
<feature type="transmembrane region" description="Helical" evidence="2">
    <location>
        <begin position="252"/>
        <end position="276"/>
    </location>
</feature>
<evidence type="ECO:0000313" key="4">
    <source>
        <dbReference type="EMBL" id="SHO80534.1"/>
    </source>
</evidence>
<dbReference type="PANTHER" id="PTHR30566">
    <property type="entry name" value="YNAI-RELATED MECHANOSENSITIVE ION CHANNEL"/>
    <property type="match status" value="1"/>
</dbReference>
<dbReference type="GO" id="GO:0055085">
    <property type="term" value="P:transmembrane transport"/>
    <property type="evidence" value="ECO:0007669"/>
    <property type="project" value="InterPro"/>
</dbReference>
<dbReference type="PANTHER" id="PTHR30566:SF5">
    <property type="entry name" value="MECHANOSENSITIVE ION CHANNEL PROTEIN 1, MITOCHONDRIAL-RELATED"/>
    <property type="match status" value="1"/>
</dbReference>
<accession>A0A1W1EI45</accession>
<keyword evidence="2" id="KW-1133">Transmembrane helix</keyword>
<feature type="domain" description="Mechanosensitive ion channel MscS" evidence="3">
    <location>
        <begin position="330"/>
        <end position="411"/>
    </location>
</feature>
<evidence type="ECO:0000256" key="2">
    <source>
        <dbReference type="SAM" id="Phobius"/>
    </source>
</evidence>
<evidence type="ECO:0000256" key="1">
    <source>
        <dbReference type="SAM" id="Coils"/>
    </source>
</evidence>
<name>A0A1W1EI45_9ZZZZ</name>
<evidence type="ECO:0000259" key="3">
    <source>
        <dbReference type="Pfam" id="PF00924"/>
    </source>
</evidence>
<protein>
    <submittedName>
        <fullName evidence="4">MscS family mechanosensitive ion channel</fullName>
    </submittedName>
</protein>
<dbReference type="AlphaFoldDB" id="A0A1W1EI45"/>
<keyword evidence="2" id="KW-0812">Transmembrane</keyword>
<gene>
    <name evidence="4" type="ORF">MNB_SV-15-1402</name>
</gene>
<keyword evidence="2" id="KW-0472">Membrane</keyword>
<reference evidence="4" key="1">
    <citation type="submission" date="2016-10" db="EMBL/GenBank/DDBJ databases">
        <authorList>
            <person name="de Groot N.N."/>
        </authorList>
    </citation>
    <scope>NUCLEOTIDE SEQUENCE</scope>
</reference>
<feature type="transmembrane region" description="Helical" evidence="2">
    <location>
        <begin position="312"/>
        <end position="341"/>
    </location>
</feature>
<proteinExistence type="predicted"/>
<feature type="coiled-coil region" evidence="1">
    <location>
        <begin position="157"/>
        <end position="246"/>
    </location>
</feature>
<feature type="transmembrane region" description="Helical" evidence="2">
    <location>
        <begin position="288"/>
        <end position="306"/>
    </location>
</feature>
<dbReference type="GO" id="GO:0016020">
    <property type="term" value="C:membrane"/>
    <property type="evidence" value="ECO:0007669"/>
    <property type="project" value="InterPro"/>
</dbReference>
<organism evidence="4">
    <name type="scientific">hydrothermal vent metagenome</name>
    <dbReference type="NCBI Taxonomy" id="652676"/>
    <lineage>
        <taxon>unclassified sequences</taxon>
        <taxon>metagenomes</taxon>
        <taxon>ecological metagenomes</taxon>
    </lineage>
</organism>
<dbReference type="InterPro" id="IPR006685">
    <property type="entry name" value="MscS_channel_2nd"/>
</dbReference>